<reference evidence="1" key="1">
    <citation type="journal article" date="2020" name="New Phytol.">
        <title>Comparative genomics reveals dynamic genome evolution in host specialist ectomycorrhizal fungi.</title>
        <authorList>
            <person name="Lofgren L.A."/>
            <person name="Nguyen N.H."/>
            <person name="Vilgalys R."/>
            <person name="Ruytinx J."/>
            <person name="Liao H.L."/>
            <person name="Branco S."/>
            <person name="Kuo A."/>
            <person name="LaButti K."/>
            <person name="Lipzen A."/>
            <person name="Andreopoulos W."/>
            <person name="Pangilinan J."/>
            <person name="Riley R."/>
            <person name="Hundley H."/>
            <person name="Na H."/>
            <person name="Barry K."/>
            <person name="Grigoriev I.V."/>
            <person name="Stajich J.E."/>
            <person name="Kennedy P.G."/>
        </authorList>
    </citation>
    <scope>NUCLEOTIDE SEQUENCE</scope>
    <source>
        <strain evidence="1">FC203</strain>
    </source>
</reference>
<dbReference type="RefSeq" id="XP_041217924.1">
    <property type="nucleotide sequence ID" value="XM_041370540.1"/>
</dbReference>
<dbReference type="AlphaFoldDB" id="A0AAD4HD96"/>
<gene>
    <name evidence="1" type="ORF">F5891DRAFT_1282553</name>
</gene>
<protein>
    <submittedName>
        <fullName evidence="1">Uncharacterized protein</fullName>
    </submittedName>
</protein>
<keyword evidence="2" id="KW-1185">Reference proteome</keyword>
<dbReference type="InterPro" id="IPR038921">
    <property type="entry name" value="YOR389W-like"/>
</dbReference>
<dbReference type="PANTHER" id="PTHR35204:SF1">
    <property type="entry name" value="ENTEROTOXIN"/>
    <property type="match status" value="1"/>
</dbReference>
<dbReference type="GeneID" id="64664838"/>
<comment type="caution">
    <text evidence="1">The sequence shown here is derived from an EMBL/GenBank/DDBJ whole genome shotgun (WGS) entry which is preliminary data.</text>
</comment>
<organism evidence="1 2">
    <name type="scientific">Suillus fuscotomentosus</name>
    <dbReference type="NCBI Taxonomy" id="1912939"/>
    <lineage>
        <taxon>Eukaryota</taxon>
        <taxon>Fungi</taxon>
        <taxon>Dikarya</taxon>
        <taxon>Basidiomycota</taxon>
        <taxon>Agaricomycotina</taxon>
        <taxon>Agaricomycetes</taxon>
        <taxon>Agaricomycetidae</taxon>
        <taxon>Boletales</taxon>
        <taxon>Suillineae</taxon>
        <taxon>Suillaceae</taxon>
        <taxon>Suillus</taxon>
    </lineage>
</organism>
<proteinExistence type="predicted"/>
<evidence type="ECO:0000313" key="1">
    <source>
        <dbReference type="EMBL" id="KAG1890658.1"/>
    </source>
</evidence>
<sequence>MYQWDKADIVRKRLNLKDSRSRRGAVLSNGDRAGSPIPNIKDASAGVKQGADLQSADKALRDAGHAADQINPLCGPARSRPPIFNPSGYSTLIRTIAEVHPYAKMALGVLSCSSIIILAQADRDEAILDLYKKLGQVYGFVVQNDTLRRIGISADPRMRFIQDYSEKTNLYEIVEFSGMAYAEAAGLEIMKRCLPGTRTDILSDIMGWTNGSRDDIPRVLWLSGPAGTGKSAIGPTIASSFIGVGGLVSSTIARDLVDCHPEMRRALPDAVQNANALSFVSLRVMEHGLSFNICDLKSSYLPNSEDPGLLDRVEKFIPPHLSYACRFWPDHVQATHFDPDLAKETKSLFEHERLFFWLEVLSLINALSGVVTTLPLIAKWSKGHAGYEDASSAAVDLNEEGENVVVNTQCSSLLQHWANTRHRIGHTIVPGTIPVGTLLYHGAITGPHLPTALDWVAVEPDYSILFCQGPIETGCWHLTLAVTRPMKVLYFEGSSAAKIPEGTMDTQDLVAWSEMKPEWVWNEERRIKDLCKWGQKHGVNGFVSEIMICDFTSHMEVISFLNLESIRIGIDWPYLPEDPDSMRHRFELVHSASWRENYPGETRIMLDFSELVSFYDTALVPSLVPRRAGLDRWDHRVAGISPEDIERVQDRLAQALARPPVTTSGIDWKTVLRVVVGRYASRLEFIQHLLKLSLDDGSIFDHAQQIQRQLRTVLLPYTVFAPLPPNTSVTANATNSWAAPVFRECATSHAASIASRGTTLTPSEHLLLQAVRETTHEICRVVTKMWASGMNFGVDVFYPPERRPEVDHIHTLTGEWKEDVTQLISWLNWSVWVNCRPACGFEVTQSNLPPIIQIPGVAIRLNETALVRQDFNASGNA</sequence>
<name>A0AAD4HD96_9AGAM</name>
<evidence type="ECO:0000313" key="2">
    <source>
        <dbReference type="Proteomes" id="UP001195769"/>
    </source>
</evidence>
<dbReference type="Proteomes" id="UP001195769">
    <property type="component" value="Unassembled WGS sequence"/>
</dbReference>
<accession>A0AAD4HD96</accession>
<dbReference type="EMBL" id="JABBWK010000134">
    <property type="protein sequence ID" value="KAG1890658.1"/>
    <property type="molecule type" value="Genomic_DNA"/>
</dbReference>
<dbReference type="PANTHER" id="PTHR35204">
    <property type="entry name" value="YALI0A21131P"/>
    <property type="match status" value="1"/>
</dbReference>